<evidence type="ECO:0000256" key="3">
    <source>
        <dbReference type="RuleBase" id="RU000363"/>
    </source>
</evidence>
<dbReference type="InterPro" id="IPR002347">
    <property type="entry name" value="SDR_fam"/>
</dbReference>
<evidence type="ECO:0000313" key="6">
    <source>
        <dbReference type="Proteomes" id="UP000500767"/>
    </source>
</evidence>
<keyword evidence="6" id="KW-1185">Reference proteome</keyword>
<organism evidence="5 6">
    <name type="scientific">Lichenicola cladoniae</name>
    <dbReference type="NCBI Taxonomy" id="1484109"/>
    <lineage>
        <taxon>Bacteria</taxon>
        <taxon>Pseudomonadati</taxon>
        <taxon>Pseudomonadota</taxon>
        <taxon>Alphaproteobacteria</taxon>
        <taxon>Acetobacterales</taxon>
        <taxon>Acetobacteraceae</taxon>
        <taxon>Lichenicola</taxon>
    </lineage>
</organism>
<dbReference type="PANTHER" id="PTHR42760">
    <property type="entry name" value="SHORT-CHAIN DEHYDROGENASES/REDUCTASES FAMILY MEMBER"/>
    <property type="match status" value="1"/>
</dbReference>
<evidence type="ECO:0000313" key="5">
    <source>
        <dbReference type="EMBL" id="QKE93275.1"/>
    </source>
</evidence>
<proteinExistence type="inferred from homology"/>
<sequence>MSSHDHKIADDPQPSRDEVCRATIDLPKRPDRRGMLLGTLAGIGALGIGSARAVEVHAPTEQQAAASTAATETDSQPAGRPDLEAILTGKVAVVTGAARGIGRSIAVEFAANGADFVGLDICRPASAHTLYPHSTRADLDETERLVASRGRRFTPIVTDIRDIAALRAAAKSVSDKIGRINIVVADAGIQPFQPLLEMTDAQWHEPIDVNLNSTANTIRAFGPALMAAGGGRIIVVASMQGRYGTKNGSSYSASKWGVLGLMKSAALELGEHKITVNAIVPGLIDTLMTRNETRWKLAMAAADGRVVNEPTEAQAAAVLKPYSPPELHWLNPDQIAPAAVFLASDGAAIVTGGNSAQNTA</sequence>
<dbReference type="FunFam" id="3.40.50.720:FF:000084">
    <property type="entry name" value="Short-chain dehydrogenase reductase"/>
    <property type="match status" value="1"/>
</dbReference>
<geneLocation type="plasmid" evidence="5 6">
    <name>unnamed1</name>
</geneLocation>
<dbReference type="EMBL" id="CP053709">
    <property type="protein sequence ID" value="QKE93275.1"/>
    <property type="molecule type" value="Genomic_DNA"/>
</dbReference>
<feature type="region of interest" description="Disordered" evidence="4">
    <location>
        <begin position="59"/>
        <end position="79"/>
    </location>
</feature>
<keyword evidence="5" id="KW-0614">Plasmid</keyword>
<evidence type="ECO:0000256" key="1">
    <source>
        <dbReference type="ARBA" id="ARBA00006484"/>
    </source>
</evidence>
<dbReference type="PRINTS" id="PR00081">
    <property type="entry name" value="GDHRDH"/>
</dbReference>
<dbReference type="CDD" id="cd05233">
    <property type="entry name" value="SDR_c"/>
    <property type="match status" value="1"/>
</dbReference>
<evidence type="ECO:0000256" key="4">
    <source>
        <dbReference type="SAM" id="MobiDB-lite"/>
    </source>
</evidence>
<accession>A0A6M8HYN2</accession>
<dbReference type="PANTHER" id="PTHR42760:SF133">
    <property type="entry name" value="3-OXOACYL-[ACYL-CARRIER-PROTEIN] REDUCTASE"/>
    <property type="match status" value="1"/>
</dbReference>
<dbReference type="PROSITE" id="PS51318">
    <property type="entry name" value="TAT"/>
    <property type="match status" value="1"/>
</dbReference>
<dbReference type="Pfam" id="PF00106">
    <property type="entry name" value="adh_short"/>
    <property type="match status" value="1"/>
</dbReference>
<dbReference type="KEGG" id="lck:HN018_23070"/>
<comment type="similarity">
    <text evidence="1 3">Belongs to the short-chain dehydrogenases/reductases (SDR) family.</text>
</comment>
<evidence type="ECO:0000256" key="2">
    <source>
        <dbReference type="ARBA" id="ARBA00023002"/>
    </source>
</evidence>
<keyword evidence="2" id="KW-0560">Oxidoreductase</keyword>
<dbReference type="Proteomes" id="UP000500767">
    <property type="component" value="Plasmid unnamed1"/>
</dbReference>
<dbReference type="InterPro" id="IPR006311">
    <property type="entry name" value="TAT_signal"/>
</dbReference>
<dbReference type="AlphaFoldDB" id="A0A6M8HYN2"/>
<name>A0A6M8HYN2_9PROT</name>
<protein>
    <submittedName>
        <fullName evidence="5">SDR family NAD(P)-dependent oxidoreductase</fullName>
    </submittedName>
</protein>
<feature type="compositionally biased region" description="Low complexity" evidence="4">
    <location>
        <begin position="59"/>
        <end position="73"/>
    </location>
</feature>
<dbReference type="Gene3D" id="3.40.50.720">
    <property type="entry name" value="NAD(P)-binding Rossmann-like Domain"/>
    <property type="match status" value="1"/>
</dbReference>
<dbReference type="PRINTS" id="PR00080">
    <property type="entry name" value="SDRFAMILY"/>
</dbReference>
<dbReference type="PROSITE" id="PS00061">
    <property type="entry name" value="ADH_SHORT"/>
    <property type="match status" value="1"/>
</dbReference>
<reference evidence="5 6" key="1">
    <citation type="journal article" date="2014" name="World J. Microbiol. Biotechnol.">
        <title>Biodiversity and physiological characteristics of Antarctic and Arctic lichens-associated bacteria.</title>
        <authorList>
            <person name="Lee Y.M."/>
            <person name="Kim E.H."/>
            <person name="Lee H.K."/>
            <person name="Hong S.G."/>
        </authorList>
    </citation>
    <scope>NUCLEOTIDE SEQUENCE [LARGE SCALE GENOMIC DNA]</scope>
    <source>
        <strain evidence="5 6">PAMC 26569</strain>
        <plasmid evidence="5">unnamed1</plasmid>
    </source>
</reference>
<dbReference type="GO" id="GO:0016616">
    <property type="term" value="F:oxidoreductase activity, acting on the CH-OH group of donors, NAD or NADP as acceptor"/>
    <property type="evidence" value="ECO:0007669"/>
    <property type="project" value="TreeGrafter"/>
</dbReference>
<dbReference type="InterPro" id="IPR036291">
    <property type="entry name" value="NAD(P)-bd_dom_sf"/>
</dbReference>
<dbReference type="SUPFAM" id="SSF51735">
    <property type="entry name" value="NAD(P)-binding Rossmann-fold domains"/>
    <property type="match status" value="1"/>
</dbReference>
<dbReference type="InterPro" id="IPR020904">
    <property type="entry name" value="Sc_DH/Rdtase_CS"/>
</dbReference>
<gene>
    <name evidence="5" type="ORF">HN018_23070</name>
</gene>